<evidence type="ECO:0008006" key="4">
    <source>
        <dbReference type="Google" id="ProtNLM"/>
    </source>
</evidence>
<dbReference type="PATRIC" id="fig|1397.4.peg.2079"/>
<protein>
    <recommendedName>
        <fullName evidence="4">DUF4173 domain-containing protein</fullName>
    </recommendedName>
</protein>
<dbReference type="Pfam" id="PF13687">
    <property type="entry name" value="DUF4153"/>
    <property type="match status" value="1"/>
</dbReference>
<evidence type="ECO:0000313" key="2">
    <source>
        <dbReference type="EMBL" id="KLV28048.1"/>
    </source>
</evidence>
<feature type="transmembrane region" description="Helical" evidence="1">
    <location>
        <begin position="377"/>
        <end position="394"/>
    </location>
</feature>
<feature type="transmembrane region" description="Helical" evidence="1">
    <location>
        <begin position="283"/>
        <end position="302"/>
    </location>
</feature>
<reference evidence="2 3" key="1">
    <citation type="submission" date="2015-05" db="EMBL/GenBank/DDBJ databases">
        <title>Whole genome sequence and identification of bacterial endophytes from Costus igneus.</title>
        <authorList>
            <person name="Lee Y.P."/>
            <person name="Gan H.M."/>
            <person name="Eng W."/>
            <person name="Wheatley M.S."/>
            <person name="Caraballo A."/>
            <person name="Polter S."/>
            <person name="Savka M.A."/>
            <person name="Hudson A.O."/>
        </authorList>
    </citation>
    <scope>NUCLEOTIDE SEQUENCE [LARGE SCALE GENOMIC DNA]</scope>
    <source>
        <strain evidence="2 3">RIT379</strain>
    </source>
</reference>
<dbReference type="InterPro" id="IPR025291">
    <property type="entry name" value="DUF4153"/>
</dbReference>
<dbReference type="OrthoDB" id="9767931at2"/>
<keyword evidence="1" id="KW-0472">Membrane</keyword>
<feature type="transmembrane region" description="Helical" evidence="1">
    <location>
        <begin position="194"/>
        <end position="219"/>
    </location>
</feature>
<feature type="transmembrane region" description="Helical" evidence="1">
    <location>
        <begin position="30"/>
        <end position="46"/>
    </location>
</feature>
<feature type="transmembrane region" description="Helical" evidence="1">
    <location>
        <begin position="240"/>
        <end position="263"/>
    </location>
</feature>
<keyword evidence="1" id="KW-1133">Transmembrane helix</keyword>
<dbReference type="AlphaFoldDB" id="A0A0J1IQ32"/>
<proteinExistence type="predicted"/>
<organism evidence="2 3">
    <name type="scientific">Niallia circulans</name>
    <name type="common">Bacillus circulans</name>
    <dbReference type="NCBI Taxonomy" id="1397"/>
    <lineage>
        <taxon>Bacteria</taxon>
        <taxon>Bacillati</taxon>
        <taxon>Bacillota</taxon>
        <taxon>Bacilli</taxon>
        <taxon>Bacillales</taxon>
        <taxon>Bacillaceae</taxon>
        <taxon>Niallia</taxon>
    </lineage>
</organism>
<feature type="transmembrane region" description="Helical" evidence="1">
    <location>
        <begin position="81"/>
        <end position="100"/>
    </location>
</feature>
<feature type="transmembrane region" description="Helical" evidence="1">
    <location>
        <begin position="7"/>
        <end position="24"/>
    </location>
</feature>
<accession>A0A0J1IQ32</accession>
<gene>
    <name evidence="2" type="ORF">ABW02_03965</name>
</gene>
<comment type="caution">
    <text evidence="2">The sequence shown here is derived from an EMBL/GenBank/DDBJ whole genome shotgun (WGS) entry which is preliminary data.</text>
</comment>
<name>A0A0J1IQ32_NIACI</name>
<dbReference type="RefSeq" id="WP_047940601.1">
    <property type="nucleotide sequence ID" value="NZ_CP053989.1"/>
</dbReference>
<feature type="transmembrane region" description="Helical" evidence="1">
    <location>
        <begin position="309"/>
        <end position="331"/>
    </location>
</feature>
<dbReference type="Proteomes" id="UP000036045">
    <property type="component" value="Unassembled WGS sequence"/>
</dbReference>
<dbReference type="GeneID" id="56349902"/>
<sequence>MNKKNIIYFIGCFLLAIIAEITLFTETIGISLSIFVVVFYVYYFYLTRKQTHTHRLIGIYLFVCIWLLTLSFVFIANPYFYALNFIVVFSLIGFHTTLLTSPSFLSWSNKDVFFYFYLKKKVSSFFKLGKYLTFLVRKSVKRRADERNYVAIKRIVLGMVIVTPILMLLIFLLSSSDQHFNNMMVTIITRLFSFHIDGISTLLRIGLIFIFLLLFMKTISKRSIIIPSERKGKQGRWEQATLLTILLFINGLYIFYTIVQFQYFFNDVLMKGFTYATYARRGFFELIIVTVINISIILLVNSFAKQRTLFLKIILSFLIAFSFIILLSAHLRLSLYEQAYGYTYLRLFSHSFILLLAVFFSFTLIKIWMEKIQLMRFFLLLSLLYYCGLNVMDIDRIIVSKNLQRFEETNLIDFTYIDSLSYSAIPVLVDYYEKNPDMKRVKELLLAKKERLQHTDQKWQSYNIVEDRARKLLNTMELAKKVPENQKEKKYRLEE</sequence>
<dbReference type="EMBL" id="LDPH01000002">
    <property type="protein sequence ID" value="KLV28048.1"/>
    <property type="molecule type" value="Genomic_DNA"/>
</dbReference>
<evidence type="ECO:0000256" key="1">
    <source>
        <dbReference type="SAM" id="Phobius"/>
    </source>
</evidence>
<feature type="transmembrane region" description="Helical" evidence="1">
    <location>
        <begin position="58"/>
        <end position="75"/>
    </location>
</feature>
<keyword evidence="1" id="KW-0812">Transmembrane</keyword>
<feature type="transmembrane region" description="Helical" evidence="1">
    <location>
        <begin position="151"/>
        <end position="174"/>
    </location>
</feature>
<feature type="transmembrane region" description="Helical" evidence="1">
    <location>
        <begin position="343"/>
        <end position="365"/>
    </location>
</feature>
<keyword evidence="3" id="KW-1185">Reference proteome</keyword>
<evidence type="ECO:0000313" key="3">
    <source>
        <dbReference type="Proteomes" id="UP000036045"/>
    </source>
</evidence>